<evidence type="ECO:0000313" key="6">
    <source>
        <dbReference type="Proteomes" id="UP000663829"/>
    </source>
</evidence>
<evidence type="ECO:0000313" key="2">
    <source>
        <dbReference type="EMBL" id="CAF1360192.1"/>
    </source>
</evidence>
<feature type="region of interest" description="Disordered" evidence="1">
    <location>
        <begin position="49"/>
        <end position="75"/>
    </location>
</feature>
<dbReference type="Proteomes" id="UP000663829">
    <property type="component" value="Unassembled WGS sequence"/>
</dbReference>
<gene>
    <name evidence="3" type="ORF">GPM918_LOCUS38718</name>
    <name evidence="2" type="ORF">OVA965_LOCUS31206</name>
    <name evidence="5" type="ORF">SRO942_LOCUS39558</name>
    <name evidence="4" type="ORF">TMI583_LOCUS32031</name>
</gene>
<dbReference type="Proteomes" id="UP000681722">
    <property type="component" value="Unassembled WGS sequence"/>
</dbReference>
<protein>
    <submittedName>
        <fullName evidence="3">Uncharacterized protein</fullName>
    </submittedName>
</protein>
<evidence type="ECO:0000256" key="1">
    <source>
        <dbReference type="SAM" id="MobiDB-lite"/>
    </source>
</evidence>
<dbReference type="EMBL" id="CAJNOQ010026058">
    <property type="protein sequence ID" value="CAF1542597.1"/>
    <property type="molecule type" value="Genomic_DNA"/>
</dbReference>
<evidence type="ECO:0000313" key="5">
    <source>
        <dbReference type="EMBL" id="CAF4403025.1"/>
    </source>
</evidence>
<sequence>MKNGRPAELEKQLKPRLATILKCLNIPIPSSFNKKQLIQLLLLNEIEEKDTSPGAESSPKPSQTTVAASASFSRQQTKLDDYLFCLQ</sequence>
<feature type="non-terminal residue" evidence="3">
    <location>
        <position position="87"/>
    </location>
</feature>
<feature type="compositionally biased region" description="Polar residues" evidence="1">
    <location>
        <begin position="59"/>
        <end position="75"/>
    </location>
</feature>
<evidence type="ECO:0000313" key="3">
    <source>
        <dbReference type="EMBL" id="CAF1542597.1"/>
    </source>
</evidence>
<dbReference type="Proteomes" id="UP000682733">
    <property type="component" value="Unassembled WGS sequence"/>
</dbReference>
<organism evidence="3 6">
    <name type="scientific">Didymodactylos carnosus</name>
    <dbReference type="NCBI Taxonomy" id="1234261"/>
    <lineage>
        <taxon>Eukaryota</taxon>
        <taxon>Metazoa</taxon>
        <taxon>Spiralia</taxon>
        <taxon>Gnathifera</taxon>
        <taxon>Rotifera</taxon>
        <taxon>Eurotatoria</taxon>
        <taxon>Bdelloidea</taxon>
        <taxon>Philodinida</taxon>
        <taxon>Philodinidae</taxon>
        <taxon>Didymodactylos</taxon>
    </lineage>
</organism>
<dbReference type="AlphaFoldDB" id="A0A815W8C4"/>
<proteinExistence type="predicted"/>
<comment type="caution">
    <text evidence="3">The sequence shown here is derived from an EMBL/GenBank/DDBJ whole genome shotgun (WGS) entry which is preliminary data.</text>
</comment>
<dbReference type="EMBL" id="CAJNOK010023257">
    <property type="protein sequence ID" value="CAF1360192.1"/>
    <property type="molecule type" value="Genomic_DNA"/>
</dbReference>
<accession>A0A815W8C4</accession>
<dbReference type="EMBL" id="CAJOBC010091698">
    <property type="protein sequence ID" value="CAF4403025.1"/>
    <property type="molecule type" value="Genomic_DNA"/>
</dbReference>
<dbReference type="EMBL" id="CAJOBA010044910">
    <property type="protein sequence ID" value="CAF4170350.1"/>
    <property type="molecule type" value="Genomic_DNA"/>
</dbReference>
<evidence type="ECO:0000313" key="4">
    <source>
        <dbReference type="EMBL" id="CAF4170350.1"/>
    </source>
</evidence>
<name>A0A815W8C4_9BILA</name>
<dbReference type="Proteomes" id="UP000677228">
    <property type="component" value="Unassembled WGS sequence"/>
</dbReference>
<keyword evidence="6" id="KW-1185">Reference proteome</keyword>
<reference evidence="3" key="1">
    <citation type="submission" date="2021-02" db="EMBL/GenBank/DDBJ databases">
        <authorList>
            <person name="Nowell W R."/>
        </authorList>
    </citation>
    <scope>NUCLEOTIDE SEQUENCE</scope>
</reference>